<dbReference type="InterPro" id="IPR038987">
    <property type="entry name" value="MoeA-like"/>
</dbReference>
<keyword evidence="7 11" id="KW-0479">Metal-binding</keyword>
<protein>
    <recommendedName>
        <fullName evidence="11">Molybdopterin molybdenumtransferase</fullName>
        <ecNumber evidence="11">2.10.1.1</ecNumber>
    </recommendedName>
</protein>
<reference evidence="13 14" key="1">
    <citation type="submission" date="2017-09" db="EMBL/GenBank/DDBJ databases">
        <title>Sphingomonas panjinensis sp.nov., isolated from oil-contaminated soil.</title>
        <authorList>
            <person name="Wang L."/>
            <person name="Chen L."/>
        </authorList>
    </citation>
    <scope>NUCLEOTIDE SEQUENCE [LARGE SCALE GENOMIC DNA]</scope>
    <source>
        <strain evidence="13 14">FW-11</strain>
    </source>
</reference>
<evidence type="ECO:0000313" key="13">
    <source>
        <dbReference type="EMBL" id="PTQ09838.1"/>
    </source>
</evidence>
<dbReference type="GO" id="GO:0006777">
    <property type="term" value="P:Mo-molybdopterin cofactor biosynthetic process"/>
    <property type="evidence" value="ECO:0007669"/>
    <property type="project" value="UniProtKB-UniRule"/>
</dbReference>
<organism evidence="13 14">
    <name type="scientific">Sphingomonas oleivorans</name>
    <dbReference type="NCBI Taxonomy" id="1735121"/>
    <lineage>
        <taxon>Bacteria</taxon>
        <taxon>Pseudomonadati</taxon>
        <taxon>Pseudomonadota</taxon>
        <taxon>Alphaproteobacteria</taxon>
        <taxon>Sphingomonadales</taxon>
        <taxon>Sphingomonadaceae</taxon>
        <taxon>Sphingomonas</taxon>
    </lineage>
</organism>
<keyword evidence="8 11" id="KW-0460">Magnesium</keyword>
<dbReference type="Pfam" id="PF00994">
    <property type="entry name" value="MoCF_biosynth"/>
    <property type="match status" value="1"/>
</dbReference>
<dbReference type="GO" id="GO:0046872">
    <property type="term" value="F:metal ion binding"/>
    <property type="evidence" value="ECO:0007669"/>
    <property type="project" value="UniProtKB-UniRule"/>
</dbReference>
<keyword evidence="9 11" id="KW-0501">Molybdenum cofactor biosynthesis</keyword>
<evidence type="ECO:0000256" key="7">
    <source>
        <dbReference type="ARBA" id="ARBA00022723"/>
    </source>
</evidence>
<dbReference type="CDD" id="cd00887">
    <property type="entry name" value="MoeA"/>
    <property type="match status" value="1"/>
</dbReference>
<feature type="domain" description="MoaB/Mog" evidence="12">
    <location>
        <begin position="176"/>
        <end position="314"/>
    </location>
</feature>
<dbReference type="InterPro" id="IPR001453">
    <property type="entry name" value="MoaB/Mog_dom"/>
</dbReference>
<evidence type="ECO:0000256" key="1">
    <source>
        <dbReference type="ARBA" id="ARBA00001946"/>
    </source>
</evidence>
<keyword evidence="6 11" id="KW-0808">Transferase</keyword>
<evidence type="ECO:0000256" key="3">
    <source>
        <dbReference type="ARBA" id="ARBA00005046"/>
    </source>
</evidence>
<dbReference type="Proteomes" id="UP000244162">
    <property type="component" value="Unassembled WGS sequence"/>
</dbReference>
<dbReference type="EMBL" id="NWBU01000010">
    <property type="protein sequence ID" value="PTQ09838.1"/>
    <property type="molecule type" value="Genomic_DNA"/>
</dbReference>
<dbReference type="InterPro" id="IPR005111">
    <property type="entry name" value="MoeA_C_domain_IV"/>
</dbReference>
<evidence type="ECO:0000256" key="11">
    <source>
        <dbReference type="RuleBase" id="RU365090"/>
    </source>
</evidence>
<evidence type="ECO:0000256" key="6">
    <source>
        <dbReference type="ARBA" id="ARBA00022679"/>
    </source>
</evidence>
<dbReference type="Gene3D" id="3.40.980.10">
    <property type="entry name" value="MoaB/Mog-like domain"/>
    <property type="match status" value="1"/>
</dbReference>
<evidence type="ECO:0000313" key="14">
    <source>
        <dbReference type="Proteomes" id="UP000244162"/>
    </source>
</evidence>
<comment type="catalytic activity">
    <reaction evidence="10">
        <text>adenylyl-molybdopterin + molybdate = Mo-molybdopterin + AMP + H(+)</text>
        <dbReference type="Rhea" id="RHEA:35047"/>
        <dbReference type="ChEBI" id="CHEBI:15378"/>
        <dbReference type="ChEBI" id="CHEBI:36264"/>
        <dbReference type="ChEBI" id="CHEBI:62727"/>
        <dbReference type="ChEBI" id="CHEBI:71302"/>
        <dbReference type="ChEBI" id="CHEBI:456215"/>
        <dbReference type="EC" id="2.10.1.1"/>
    </reaction>
</comment>
<dbReference type="RefSeq" id="WP_107968191.1">
    <property type="nucleotide sequence ID" value="NZ_NWBU01000010.1"/>
</dbReference>
<comment type="caution">
    <text evidence="13">The sequence shown here is derived from an EMBL/GenBank/DDBJ whole genome shotgun (WGS) entry which is preliminary data.</text>
</comment>
<dbReference type="UniPathway" id="UPA00344"/>
<dbReference type="PANTHER" id="PTHR10192:SF5">
    <property type="entry name" value="GEPHYRIN"/>
    <property type="match status" value="1"/>
</dbReference>
<evidence type="ECO:0000256" key="9">
    <source>
        <dbReference type="ARBA" id="ARBA00023150"/>
    </source>
</evidence>
<name>A0A2T5FVN7_9SPHN</name>
<evidence type="ECO:0000256" key="10">
    <source>
        <dbReference type="ARBA" id="ARBA00047317"/>
    </source>
</evidence>
<dbReference type="InterPro" id="IPR005110">
    <property type="entry name" value="MoeA_linker/N"/>
</dbReference>
<keyword evidence="5 11" id="KW-0500">Molybdenum</keyword>
<evidence type="ECO:0000259" key="12">
    <source>
        <dbReference type="SMART" id="SM00852"/>
    </source>
</evidence>
<dbReference type="SUPFAM" id="SSF63867">
    <property type="entry name" value="MoeA C-terminal domain-like"/>
    <property type="match status" value="1"/>
</dbReference>
<dbReference type="SUPFAM" id="SSF53218">
    <property type="entry name" value="Molybdenum cofactor biosynthesis proteins"/>
    <property type="match status" value="1"/>
</dbReference>
<dbReference type="SMART" id="SM00852">
    <property type="entry name" value="MoCF_biosynth"/>
    <property type="match status" value="1"/>
</dbReference>
<dbReference type="GO" id="GO:0005829">
    <property type="term" value="C:cytosol"/>
    <property type="evidence" value="ECO:0007669"/>
    <property type="project" value="TreeGrafter"/>
</dbReference>
<dbReference type="Gene3D" id="2.170.190.11">
    <property type="entry name" value="Molybdopterin biosynthesis moea protein, domain 3"/>
    <property type="match status" value="1"/>
</dbReference>
<dbReference type="EC" id="2.10.1.1" evidence="11"/>
<evidence type="ECO:0000256" key="5">
    <source>
        <dbReference type="ARBA" id="ARBA00022505"/>
    </source>
</evidence>
<proteinExistence type="inferred from homology"/>
<dbReference type="SUPFAM" id="SSF63882">
    <property type="entry name" value="MoeA N-terminal region -like"/>
    <property type="match status" value="1"/>
</dbReference>
<comment type="cofactor">
    <cofactor evidence="1 11">
        <name>Mg(2+)</name>
        <dbReference type="ChEBI" id="CHEBI:18420"/>
    </cofactor>
</comment>
<dbReference type="AlphaFoldDB" id="A0A2T5FVN7"/>
<comment type="similarity">
    <text evidence="4 11">Belongs to the MoeA family.</text>
</comment>
<dbReference type="OrthoDB" id="9804758at2"/>
<keyword evidence="14" id="KW-1185">Reference proteome</keyword>
<dbReference type="FunFam" id="3.40.980.10:FF:000004">
    <property type="entry name" value="Molybdopterin molybdenumtransferase"/>
    <property type="match status" value="1"/>
</dbReference>
<dbReference type="Pfam" id="PF03453">
    <property type="entry name" value="MoeA_N"/>
    <property type="match status" value="1"/>
</dbReference>
<evidence type="ECO:0000256" key="8">
    <source>
        <dbReference type="ARBA" id="ARBA00022842"/>
    </source>
</evidence>
<dbReference type="InterPro" id="IPR036135">
    <property type="entry name" value="MoeA_linker/N_sf"/>
</dbReference>
<dbReference type="Gene3D" id="2.40.340.10">
    <property type="entry name" value="MoeA, C-terminal, domain IV"/>
    <property type="match status" value="1"/>
</dbReference>
<accession>A0A2T5FVN7</accession>
<evidence type="ECO:0000256" key="4">
    <source>
        <dbReference type="ARBA" id="ARBA00010763"/>
    </source>
</evidence>
<dbReference type="Gene3D" id="3.90.105.10">
    <property type="entry name" value="Molybdopterin biosynthesis moea protein, domain 2"/>
    <property type="match status" value="1"/>
</dbReference>
<dbReference type="InterPro" id="IPR036688">
    <property type="entry name" value="MoeA_C_domain_IV_sf"/>
</dbReference>
<evidence type="ECO:0000256" key="2">
    <source>
        <dbReference type="ARBA" id="ARBA00002901"/>
    </source>
</evidence>
<dbReference type="PANTHER" id="PTHR10192">
    <property type="entry name" value="MOLYBDOPTERIN BIOSYNTHESIS PROTEIN"/>
    <property type="match status" value="1"/>
</dbReference>
<gene>
    <name evidence="13" type="ORF">CLG96_11750</name>
</gene>
<dbReference type="GO" id="GO:0061599">
    <property type="term" value="F:molybdopterin molybdotransferase activity"/>
    <property type="evidence" value="ECO:0007669"/>
    <property type="project" value="UniProtKB-UniRule"/>
</dbReference>
<dbReference type="InterPro" id="IPR036425">
    <property type="entry name" value="MoaB/Mog-like_dom_sf"/>
</dbReference>
<comment type="function">
    <text evidence="2 11">Catalyzes the insertion of molybdate into adenylated molybdopterin with the concomitant release of AMP.</text>
</comment>
<sequence>MSLLSVAEAQARILALGGEPEIESVPLVEAAGRWAAADVLARRTQPAADLSAMDGYAIRFAELPGPWRVVGESAAGAGLGCQLAPGEAARIFTGAPLPEGADTILVQEEAARDGDLLRLSGEGPPRTGAHVRRAGSDFAAGRTLIGKGDPLTPARIALAAIGGHGMLPVRRRLRIALISTGDELVPPGAPAEGVRLPASNGAMLAALLGRLPVAIDDRGIVPDDLAALTRAFAAAAEAADIVVTTGGASVGEHDLVRPALQAAGASLDFWRVAMKPGKPLMAGRLGRAAIVGLPGNPVSAFVTARLFLLPLVAHMAGDPAPLPSSRSMPLARPVPATAMRAEYLRARRTAEGALPLDEQDSAALLALASAELLIVRPPQSPALPAGNMVETIALA</sequence>
<dbReference type="Pfam" id="PF03454">
    <property type="entry name" value="MoeA_C"/>
    <property type="match status" value="1"/>
</dbReference>
<comment type="pathway">
    <text evidence="3 11">Cofactor biosynthesis; molybdopterin biosynthesis.</text>
</comment>